<evidence type="ECO:0000313" key="2">
    <source>
        <dbReference type="EMBL" id="OEZ97532.1"/>
    </source>
</evidence>
<comment type="caution">
    <text evidence="2">The sequence shown here is derived from an EMBL/GenBank/DDBJ whole genome shotgun (WGS) entry which is preliminary data.</text>
</comment>
<reference evidence="3" key="1">
    <citation type="journal article" date="2016" name="Front. Microbiol.">
        <title>Molecular Keys to the Janthinobacterium and Duganella spp. Interaction with the Plant Pathogen Fusarium graminearum.</title>
        <authorList>
            <person name="Haack F.S."/>
            <person name="Poehlein A."/>
            <person name="Kroger C."/>
            <person name="Voigt C.A."/>
            <person name="Piepenbring M."/>
            <person name="Bode H.B."/>
            <person name="Daniel R."/>
            <person name="Schafer W."/>
            <person name="Streit W.R."/>
        </authorList>
    </citation>
    <scope>NUCLEOTIDE SEQUENCE [LARGE SCALE GENOMIC DNA]</scope>
    <source>
        <strain evidence="3">T54</strain>
    </source>
</reference>
<sequence>MTEPFTPFDPAELLTSTEAIDAFMADAMQTADPAHIAAAREVVRRARQQVITPRRENDAADGRGPATPAPKSA</sequence>
<dbReference type="EMBL" id="LROM01000097">
    <property type="protein sequence ID" value="OEZ97532.1"/>
    <property type="molecule type" value="Genomic_DNA"/>
</dbReference>
<proteinExistence type="predicted"/>
<name>A0A1E7WGG9_9BURK</name>
<protein>
    <recommendedName>
        <fullName evidence="4">Addiction module antidote protein</fullName>
    </recommendedName>
</protein>
<evidence type="ECO:0008006" key="4">
    <source>
        <dbReference type="Google" id="ProtNLM"/>
    </source>
</evidence>
<evidence type="ECO:0000313" key="3">
    <source>
        <dbReference type="Proteomes" id="UP000175989"/>
    </source>
</evidence>
<dbReference type="Proteomes" id="UP000175989">
    <property type="component" value="Unassembled WGS sequence"/>
</dbReference>
<organism evidence="2 3">
    <name type="scientific">Duganella phyllosphaerae</name>
    <dbReference type="NCBI Taxonomy" id="762836"/>
    <lineage>
        <taxon>Bacteria</taxon>
        <taxon>Pseudomonadati</taxon>
        <taxon>Pseudomonadota</taxon>
        <taxon>Betaproteobacteria</taxon>
        <taxon>Burkholderiales</taxon>
        <taxon>Oxalobacteraceae</taxon>
        <taxon>Telluria group</taxon>
        <taxon>Duganella</taxon>
    </lineage>
</organism>
<accession>A0A1E7WGG9</accession>
<evidence type="ECO:0000256" key="1">
    <source>
        <dbReference type="SAM" id="MobiDB-lite"/>
    </source>
</evidence>
<feature type="region of interest" description="Disordered" evidence="1">
    <location>
        <begin position="47"/>
        <end position="73"/>
    </location>
</feature>
<keyword evidence="3" id="KW-1185">Reference proteome</keyword>
<gene>
    <name evidence="2" type="ORF">DUPY_35740</name>
</gene>
<dbReference type="AlphaFoldDB" id="A0A1E7WGG9"/>